<dbReference type="AlphaFoldDB" id="A0A3B0UAY6"/>
<evidence type="ECO:0000259" key="1">
    <source>
        <dbReference type="Pfam" id="PF13568"/>
    </source>
</evidence>
<accession>A0A3B0UAY6</accession>
<reference evidence="2" key="1">
    <citation type="submission" date="2018-06" db="EMBL/GenBank/DDBJ databases">
        <authorList>
            <person name="Zhirakovskaya E."/>
        </authorList>
    </citation>
    <scope>NUCLEOTIDE SEQUENCE</scope>
</reference>
<dbReference type="Pfam" id="PF13568">
    <property type="entry name" value="OMP_b-brl_2"/>
    <property type="match status" value="1"/>
</dbReference>
<evidence type="ECO:0000313" key="2">
    <source>
        <dbReference type="EMBL" id="VAW28161.1"/>
    </source>
</evidence>
<dbReference type="EMBL" id="UOET01000200">
    <property type="protein sequence ID" value="VAW28161.1"/>
    <property type="molecule type" value="Genomic_DNA"/>
</dbReference>
<dbReference type="InterPro" id="IPR025665">
    <property type="entry name" value="Beta-barrel_OMP_2"/>
</dbReference>
<gene>
    <name evidence="2" type="ORF">MNBD_BACTEROID07-1645</name>
</gene>
<sequence length="226" mass="24852">MKRITIGIFLFLVLISFPSVKAQSLSASAMKKVTVGVDVFTDMWFNVPASVNLGTVNPSANTYITYNLEVGDSKKFTFGIGLGIGNHNMYSKNSTIENVKGDTIKFIPVASSLKMKRSKLSVTYLEIPLELRFKSKSGIKVSLGFKLGYLIDSKEKYVGSTATSSSLQIIKRKKISQLNGFSYSPTLRFGYKSFNLFFSYALGPVFRVGHGPALHPMSLGITLTPF</sequence>
<feature type="domain" description="Outer membrane protein beta-barrel" evidence="1">
    <location>
        <begin position="46"/>
        <end position="206"/>
    </location>
</feature>
<name>A0A3B0UAY6_9ZZZZ</name>
<proteinExistence type="predicted"/>
<protein>
    <recommendedName>
        <fullName evidence="1">Outer membrane protein beta-barrel domain-containing protein</fullName>
    </recommendedName>
</protein>
<organism evidence="2">
    <name type="scientific">hydrothermal vent metagenome</name>
    <dbReference type="NCBI Taxonomy" id="652676"/>
    <lineage>
        <taxon>unclassified sequences</taxon>
        <taxon>metagenomes</taxon>
        <taxon>ecological metagenomes</taxon>
    </lineage>
</organism>